<evidence type="ECO:0000313" key="3">
    <source>
        <dbReference type="Proteomes" id="UP001144036"/>
    </source>
</evidence>
<evidence type="ECO:0008006" key="4">
    <source>
        <dbReference type="Google" id="ProtNLM"/>
    </source>
</evidence>
<organism evidence="2 3">
    <name type="scientific">Nonomuraea corallina</name>
    <dbReference type="NCBI Taxonomy" id="2989783"/>
    <lineage>
        <taxon>Bacteria</taxon>
        <taxon>Bacillati</taxon>
        <taxon>Actinomycetota</taxon>
        <taxon>Actinomycetes</taxon>
        <taxon>Streptosporangiales</taxon>
        <taxon>Streptosporangiaceae</taxon>
        <taxon>Nonomuraea</taxon>
    </lineage>
</organism>
<sequence>MTPPRRRLALAFATFALAGLTITGCGAIGQAVDCNTAAAEVTPILNEFSTAMTSAAADPKAAEAAGQEAAAKVKTLAGNYDGEVGAALNDLATGLDGIKIDGSDPAGSLESVNKLQGFVTKIQQACA</sequence>
<name>A0ABT4SIH3_9ACTN</name>
<proteinExistence type="predicted"/>
<protein>
    <recommendedName>
        <fullName evidence="4">Small secreted protein</fullName>
    </recommendedName>
</protein>
<gene>
    <name evidence="2" type="ORF">OUY22_25675</name>
</gene>
<comment type="caution">
    <text evidence="2">The sequence shown here is derived from an EMBL/GenBank/DDBJ whole genome shotgun (WGS) entry which is preliminary data.</text>
</comment>
<evidence type="ECO:0000256" key="1">
    <source>
        <dbReference type="SAM" id="SignalP"/>
    </source>
</evidence>
<keyword evidence="1" id="KW-0732">Signal</keyword>
<evidence type="ECO:0000313" key="2">
    <source>
        <dbReference type="EMBL" id="MDA0636813.1"/>
    </source>
</evidence>
<dbReference type="EMBL" id="JAPNNL010000124">
    <property type="protein sequence ID" value="MDA0636813.1"/>
    <property type="molecule type" value="Genomic_DNA"/>
</dbReference>
<dbReference type="PROSITE" id="PS51257">
    <property type="entry name" value="PROKAR_LIPOPROTEIN"/>
    <property type="match status" value="1"/>
</dbReference>
<keyword evidence="3" id="KW-1185">Reference proteome</keyword>
<feature type="signal peptide" evidence="1">
    <location>
        <begin position="1"/>
        <end position="18"/>
    </location>
</feature>
<dbReference type="RefSeq" id="WP_270157707.1">
    <property type="nucleotide sequence ID" value="NZ_JAPNNL010000124.1"/>
</dbReference>
<dbReference type="Proteomes" id="UP001144036">
    <property type="component" value="Unassembled WGS sequence"/>
</dbReference>
<accession>A0ABT4SIH3</accession>
<feature type="chain" id="PRO_5045721779" description="Small secreted protein" evidence="1">
    <location>
        <begin position="19"/>
        <end position="127"/>
    </location>
</feature>
<reference evidence="2" key="1">
    <citation type="submission" date="2022-11" db="EMBL/GenBank/DDBJ databases">
        <title>Nonomuraea corallina sp. nov., a new species of the genus Nonomuraea isolated from sea side sediment in Thai sea.</title>
        <authorList>
            <person name="Ngamcharungchit C."/>
            <person name="Matsumoto A."/>
            <person name="Suriyachadkun C."/>
            <person name="Panbangred W."/>
            <person name="Inahashi Y."/>
            <person name="Intra B."/>
        </authorList>
    </citation>
    <scope>NUCLEOTIDE SEQUENCE</scope>
    <source>
        <strain evidence="2">MCN248</strain>
    </source>
</reference>